<dbReference type="OrthoDB" id="7062456at2"/>
<dbReference type="Proteomes" id="UP000294841">
    <property type="component" value="Unassembled WGS sequence"/>
</dbReference>
<dbReference type="InterPro" id="IPR010398">
    <property type="entry name" value="DUF997"/>
</dbReference>
<protein>
    <submittedName>
        <fullName evidence="2">Putative membrane protein YhdT</fullName>
    </submittedName>
</protein>
<dbReference type="EMBL" id="SLXI01000005">
    <property type="protein sequence ID" value="TCP11963.1"/>
    <property type="molecule type" value="Genomic_DNA"/>
</dbReference>
<feature type="transmembrane region" description="Helical" evidence="1">
    <location>
        <begin position="47"/>
        <end position="67"/>
    </location>
</feature>
<reference evidence="2 3" key="1">
    <citation type="submission" date="2019-03" db="EMBL/GenBank/DDBJ databases">
        <title>Genomic Encyclopedia of Type Strains, Phase IV (KMG-IV): sequencing the most valuable type-strain genomes for metagenomic binning, comparative biology and taxonomic classification.</title>
        <authorList>
            <person name="Goeker M."/>
        </authorList>
    </citation>
    <scope>NUCLEOTIDE SEQUENCE [LARGE SCALE GENOMIC DNA]</scope>
    <source>
        <strain evidence="2 3">DSM 28231</strain>
    </source>
</reference>
<keyword evidence="1" id="KW-1133">Transmembrane helix</keyword>
<dbReference type="PANTHER" id="PTHR39174">
    <property type="entry name" value="INNER MEMBRANE PROTEIN-RELATED"/>
    <property type="match status" value="1"/>
</dbReference>
<dbReference type="Pfam" id="PF06196">
    <property type="entry name" value="DUF997"/>
    <property type="match status" value="1"/>
</dbReference>
<proteinExistence type="predicted"/>
<dbReference type="AlphaFoldDB" id="A0A4R2MV14"/>
<comment type="caution">
    <text evidence="2">The sequence shown here is derived from an EMBL/GenBank/DDBJ whole genome shotgun (WGS) entry which is preliminary data.</text>
</comment>
<evidence type="ECO:0000313" key="2">
    <source>
        <dbReference type="EMBL" id="TCP11963.1"/>
    </source>
</evidence>
<name>A0A4R2MV14_9PAST</name>
<dbReference type="PANTHER" id="PTHR39174:SF1">
    <property type="entry name" value="INNER MEMBRANE PROTEIN"/>
    <property type="match status" value="1"/>
</dbReference>
<feature type="transmembrane region" description="Helical" evidence="1">
    <location>
        <begin position="14"/>
        <end position="35"/>
    </location>
</feature>
<keyword evidence="1" id="KW-0812">Transmembrane</keyword>
<organism evidence="2 3">
    <name type="scientific">Bisgaardia hudsonensis</name>
    <dbReference type="NCBI Taxonomy" id="109472"/>
    <lineage>
        <taxon>Bacteria</taxon>
        <taxon>Pseudomonadati</taxon>
        <taxon>Pseudomonadota</taxon>
        <taxon>Gammaproteobacteria</taxon>
        <taxon>Pasteurellales</taxon>
        <taxon>Pasteurellaceae</taxon>
        <taxon>Bisgaardia</taxon>
    </lineage>
</organism>
<evidence type="ECO:0000313" key="3">
    <source>
        <dbReference type="Proteomes" id="UP000294841"/>
    </source>
</evidence>
<evidence type="ECO:0000256" key="1">
    <source>
        <dbReference type="SAM" id="Phobius"/>
    </source>
</evidence>
<gene>
    <name evidence="2" type="ORF">EV697_10575</name>
</gene>
<accession>A0A4R2MV14</accession>
<dbReference type="RefSeq" id="WP_132024267.1">
    <property type="nucleotide sequence ID" value="NZ_CP016605.1"/>
</dbReference>
<keyword evidence="1" id="KW-0472">Membrane</keyword>
<sequence>MKKDPRYKQASKEAVWAFLLTVLYAIGWCVCAYLPSNTSGLFDFPLWFELSCIYLPVVFVVVMYWVIKLQFKEINLDNDVNKENK</sequence>
<keyword evidence="3" id="KW-1185">Reference proteome</keyword>